<dbReference type="SUPFAM" id="SSF46689">
    <property type="entry name" value="Homeodomain-like"/>
    <property type="match status" value="1"/>
</dbReference>
<name>A0ABX0CQ27_9NOCA</name>
<keyword evidence="5" id="KW-1185">Reference proteome</keyword>
<reference evidence="4 5" key="1">
    <citation type="submission" date="2020-01" db="EMBL/GenBank/DDBJ databases">
        <title>Genetics and antimicrobial susceptibilities of Nocardia species isolated from the soil; a comparison with species isolated from humans.</title>
        <authorList>
            <person name="Carrasco G."/>
            <person name="Monzon S."/>
            <person name="Sansegundo M."/>
            <person name="Garcia E."/>
            <person name="Garrido N."/>
            <person name="Medina M.J."/>
            <person name="Villalon P."/>
            <person name="Ramirez-Arocha A.C."/>
            <person name="Jimenez P."/>
            <person name="Cuesta I."/>
            <person name="Valdezate S."/>
        </authorList>
    </citation>
    <scope>NUCLEOTIDE SEQUENCE [LARGE SCALE GENOMIC DNA]</scope>
    <source>
        <strain evidence="4 5">CNM20110649</strain>
    </source>
</reference>
<evidence type="ECO:0000313" key="4">
    <source>
        <dbReference type="EMBL" id="NEW57543.1"/>
    </source>
</evidence>
<dbReference type="Pfam" id="PF00440">
    <property type="entry name" value="TetR_N"/>
    <property type="match status" value="1"/>
</dbReference>
<dbReference type="InterPro" id="IPR001647">
    <property type="entry name" value="HTH_TetR"/>
</dbReference>
<accession>A0ABX0CQ27</accession>
<protein>
    <submittedName>
        <fullName evidence="4">TetR/AcrR family transcriptional regulator</fullName>
    </submittedName>
</protein>
<feature type="DNA-binding region" description="H-T-H motif" evidence="2">
    <location>
        <begin position="31"/>
        <end position="50"/>
    </location>
</feature>
<keyword evidence="1 2" id="KW-0238">DNA-binding</keyword>
<evidence type="ECO:0000256" key="1">
    <source>
        <dbReference type="ARBA" id="ARBA00023125"/>
    </source>
</evidence>
<evidence type="ECO:0000259" key="3">
    <source>
        <dbReference type="PROSITE" id="PS50977"/>
    </source>
</evidence>
<feature type="domain" description="HTH tetR-type" evidence="3">
    <location>
        <begin position="8"/>
        <end position="68"/>
    </location>
</feature>
<sequence>MARKPLEPEALVAISRTCADLFVRAGGSSPTVAALATEAGLAERSFYRYFPTKEDSLRPLFDDGNHAFAQAIEAQSAEDGFGEALVHAFERTFATSDDEQSRAIMATVFADPALRRVWLEASYETAAIIRPGVARHIRAEESAVETTVACGQAVLFVIAGLTHMVRDGLSSSEAAAAVARAMFGRPDIPSGAASAPRNERTINGSR</sequence>
<organism evidence="4 5">
    <name type="scientific">Nocardia cyriacigeorgica</name>
    <dbReference type="NCBI Taxonomy" id="135487"/>
    <lineage>
        <taxon>Bacteria</taxon>
        <taxon>Bacillati</taxon>
        <taxon>Actinomycetota</taxon>
        <taxon>Actinomycetes</taxon>
        <taxon>Mycobacteriales</taxon>
        <taxon>Nocardiaceae</taxon>
        <taxon>Nocardia</taxon>
    </lineage>
</organism>
<dbReference type="InterPro" id="IPR023772">
    <property type="entry name" value="DNA-bd_HTH_TetR-type_CS"/>
</dbReference>
<proteinExistence type="predicted"/>
<dbReference type="Gene3D" id="1.10.357.10">
    <property type="entry name" value="Tetracycline Repressor, domain 2"/>
    <property type="match status" value="1"/>
</dbReference>
<dbReference type="PROSITE" id="PS01081">
    <property type="entry name" value="HTH_TETR_1"/>
    <property type="match status" value="1"/>
</dbReference>
<dbReference type="PROSITE" id="PS50977">
    <property type="entry name" value="HTH_TETR_2"/>
    <property type="match status" value="1"/>
</dbReference>
<dbReference type="RefSeq" id="WP_163956027.1">
    <property type="nucleotide sequence ID" value="NZ_JAAGUX010000032.1"/>
</dbReference>
<gene>
    <name evidence="4" type="ORF">GV794_18040</name>
</gene>
<comment type="caution">
    <text evidence="4">The sequence shown here is derived from an EMBL/GenBank/DDBJ whole genome shotgun (WGS) entry which is preliminary data.</text>
</comment>
<dbReference type="Proteomes" id="UP000470876">
    <property type="component" value="Unassembled WGS sequence"/>
</dbReference>
<evidence type="ECO:0000313" key="5">
    <source>
        <dbReference type="Proteomes" id="UP000470876"/>
    </source>
</evidence>
<dbReference type="EMBL" id="JAAGUX010000032">
    <property type="protein sequence ID" value="NEW57543.1"/>
    <property type="molecule type" value="Genomic_DNA"/>
</dbReference>
<dbReference type="InterPro" id="IPR009057">
    <property type="entry name" value="Homeodomain-like_sf"/>
</dbReference>
<evidence type="ECO:0000256" key="2">
    <source>
        <dbReference type="PROSITE-ProRule" id="PRU00335"/>
    </source>
</evidence>